<keyword evidence="2" id="KW-1185">Reference proteome</keyword>
<dbReference type="EMBL" id="JAAEEH010000039">
    <property type="protein sequence ID" value="NDL68423.1"/>
    <property type="molecule type" value="Genomic_DNA"/>
</dbReference>
<organism evidence="1 2">
    <name type="scientific">Anaerotalea alkaliphila</name>
    <dbReference type="NCBI Taxonomy" id="2662126"/>
    <lineage>
        <taxon>Bacteria</taxon>
        <taxon>Bacillati</taxon>
        <taxon>Bacillota</taxon>
        <taxon>Clostridia</taxon>
        <taxon>Eubacteriales</taxon>
        <taxon>Anaerotalea</taxon>
    </lineage>
</organism>
<gene>
    <name evidence="1" type="ORF">GXN74_11795</name>
</gene>
<proteinExistence type="predicted"/>
<comment type="caution">
    <text evidence="1">The sequence shown here is derived from an EMBL/GenBank/DDBJ whole genome shotgun (WGS) entry which is preliminary data.</text>
</comment>
<dbReference type="RefSeq" id="WP_162371147.1">
    <property type="nucleotide sequence ID" value="NZ_JAAEEH010000039.1"/>
</dbReference>
<protein>
    <submittedName>
        <fullName evidence="1">Uncharacterized protein</fullName>
    </submittedName>
</protein>
<dbReference type="AlphaFoldDB" id="A0A7X5HXH5"/>
<dbReference type="Proteomes" id="UP000461585">
    <property type="component" value="Unassembled WGS sequence"/>
</dbReference>
<accession>A0A7X5HXH5</accession>
<name>A0A7X5HXH5_9FIRM</name>
<sequence>MSLFLAPIHTWLFNKILLLEKIEKEIAGRFQDPDIAATREGLHRTLGGYIPDQPLETMIDTGNIHGWLQSKITLAETRQAALVKQILGKHREAEKEISAIYKEAGRKSGQERGSLEDATEIFQALSDYLLEGMPCDRVNAVVFKSEEEIEWKTANCVHRQNWEGSGVDVAFYYGFRAAFIDGFVEGASRNFSYTYSNEGAQVHRIQKKAA</sequence>
<evidence type="ECO:0000313" key="1">
    <source>
        <dbReference type="EMBL" id="NDL68423.1"/>
    </source>
</evidence>
<reference evidence="1 2" key="1">
    <citation type="submission" date="2020-01" db="EMBL/GenBank/DDBJ databases">
        <title>Anaeroalcalibacter tamaniensis gen. nov., sp. nov., moderately halophilic strictly anaerobic fermenter bacterium from mud volcano of Taman peninsula.</title>
        <authorList>
            <person name="Frolova A."/>
            <person name="Merkel A.Y."/>
            <person name="Slobodkin A.I."/>
        </authorList>
    </citation>
    <scope>NUCLEOTIDE SEQUENCE [LARGE SCALE GENOMIC DNA]</scope>
    <source>
        <strain evidence="1 2">F-3ap</strain>
    </source>
</reference>
<evidence type="ECO:0000313" key="2">
    <source>
        <dbReference type="Proteomes" id="UP000461585"/>
    </source>
</evidence>